<dbReference type="RefSeq" id="WP_085195450.1">
    <property type="nucleotide sequence ID" value="NZ_JACKVI010000012.1"/>
</dbReference>
<dbReference type="STRING" id="1260918.AWC06_10460"/>
<feature type="domain" description="Zinc finger CGNR" evidence="1">
    <location>
        <begin position="135"/>
        <end position="177"/>
    </location>
</feature>
<protein>
    <recommendedName>
        <fullName evidence="1">Zinc finger CGNR domain-containing protein</fullName>
    </recommendedName>
</protein>
<dbReference type="InterPro" id="IPR010852">
    <property type="entry name" value="ABATE"/>
</dbReference>
<dbReference type="EMBL" id="LQOW01000010">
    <property type="protein sequence ID" value="ORV62388.1"/>
    <property type="molecule type" value="Genomic_DNA"/>
</dbReference>
<dbReference type="AlphaFoldDB" id="A0A1X1V0A9"/>
<dbReference type="SUPFAM" id="SSF160904">
    <property type="entry name" value="Jann2411-like"/>
    <property type="match status" value="1"/>
</dbReference>
<dbReference type="OrthoDB" id="123307at2"/>
<reference evidence="2 3" key="1">
    <citation type="submission" date="2016-01" db="EMBL/GenBank/DDBJ databases">
        <title>The new phylogeny of the genus Mycobacterium.</title>
        <authorList>
            <person name="Tarcisio F."/>
            <person name="Conor M."/>
            <person name="Antonella G."/>
            <person name="Elisabetta G."/>
            <person name="Giulia F.S."/>
            <person name="Sara T."/>
            <person name="Anna F."/>
            <person name="Clotilde B."/>
            <person name="Roberto B."/>
            <person name="Veronica D.S."/>
            <person name="Fabio R."/>
            <person name="Monica P."/>
            <person name="Olivier J."/>
            <person name="Enrico T."/>
            <person name="Nicola S."/>
        </authorList>
    </citation>
    <scope>NUCLEOTIDE SEQUENCE [LARGE SCALE GENOMIC DNA]</scope>
    <source>
        <strain evidence="2 3">DSM 45731</strain>
    </source>
</reference>
<dbReference type="PANTHER" id="PTHR35525:SF3">
    <property type="entry name" value="BLL6575 PROTEIN"/>
    <property type="match status" value="1"/>
</dbReference>
<proteinExistence type="predicted"/>
<evidence type="ECO:0000259" key="1">
    <source>
        <dbReference type="Pfam" id="PF11706"/>
    </source>
</evidence>
<accession>A0A1X1V0A9</accession>
<dbReference type="Pfam" id="PF07336">
    <property type="entry name" value="ABATE"/>
    <property type="match status" value="1"/>
</dbReference>
<gene>
    <name evidence="2" type="ORF">AWC06_10460</name>
</gene>
<evidence type="ECO:0000313" key="2">
    <source>
        <dbReference type="EMBL" id="ORV62388.1"/>
    </source>
</evidence>
<sequence>MRFVYVSGRRCLDFAATVRRRDSAHEELLTHPQLLSDWAVQAGLLDAAIDVTDDDLAAALALREAIYRTVMARLEDRRPASAHVDLLNEHASGGRLTPRLLRSGSVRRAGTASQLLASLAADALDLLAGADIENVKRCADPGCTRLYVDASRAKNRQWCGMSTCGNRAKVQAFRARQRGSARREQTGHHQG</sequence>
<dbReference type="Pfam" id="PF11706">
    <property type="entry name" value="zf-CGNR"/>
    <property type="match status" value="1"/>
</dbReference>
<keyword evidence="3" id="KW-1185">Reference proteome</keyword>
<organism evidence="2 3">
    <name type="scientific">Mycobacterium fragae</name>
    <dbReference type="NCBI Taxonomy" id="1260918"/>
    <lineage>
        <taxon>Bacteria</taxon>
        <taxon>Bacillati</taxon>
        <taxon>Actinomycetota</taxon>
        <taxon>Actinomycetes</taxon>
        <taxon>Mycobacteriales</taxon>
        <taxon>Mycobacteriaceae</taxon>
        <taxon>Mycobacterium</taxon>
    </lineage>
</organism>
<dbReference type="InterPro" id="IPR021005">
    <property type="entry name" value="Znf_CGNR"/>
</dbReference>
<dbReference type="Gene3D" id="1.10.3300.10">
    <property type="entry name" value="Jann2411-like domain"/>
    <property type="match status" value="1"/>
</dbReference>
<name>A0A1X1V0A9_9MYCO</name>
<dbReference type="InterPro" id="IPR023286">
    <property type="entry name" value="ABATE_dom_sf"/>
</dbReference>
<evidence type="ECO:0000313" key="3">
    <source>
        <dbReference type="Proteomes" id="UP000194000"/>
    </source>
</evidence>
<dbReference type="PANTHER" id="PTHR35525">
    <property type="entry name" value="BLL6575 PROTEIN"/>
    <property type="match status" value="1"/>
</dbReference>
<dbReference type="Proteomes" id="UP000194000">
    <property type="component" value="Unassembled WGS sequence"/>
</dbReference>
<comment type="caution">
    <text evidence="2">The sequence shown here is derived from an EMBL/GenBank/DDBJ whole genome shotgun (WGS) entry which is preliminary data.</text>
</comment>